<evidence type="ECO:0000313" key="4">
    <source>
        <dbReference type="EMBL" id="GAA5045174.1"/>
    </source>
</evidence>
<feature type="signal peptide" evidence="2">
    <location>
        <begin position="1"/>
        <end position="33"/>
    </location>
</feature>
<dbReference type="Pfam" id="PF05901">
    <property type="entry name" value="Excalibur"/>
    <property type="match status" value="1"/>
</dbReference>
<dbReference type="RefSeq" id="WP_345493723.1">
    <property type="nucleotide sequence ID" value="NZ_BAABJM010000001.1"/>
</dbReference>
<evidence type="ECO:0000313" key="5">
    <source>
        <dbReference type="Proteomes" id="UP001500603"/>
    </source>
</evidence>
<feature type="chain" id="PRO_5046341831" description="Excalibur calcium-binding domain-containing protein" evidence="2">
    <location>
        <begin position="34"/>
        <end position="91"/>
    </location>
</feature>
<feature type="region of interest" description="Disordered" evidence="1">
    <location>
        <begin position="65"/>
        <end position="91"/>
    </location>
</feature>
<dbReference type="SMART" id="SM00894">
    <property type="entry name" value="Excalibur"/>
    <property type="match status" value="1"/>
</dbReference>
<keyword evidence="2" id="KW-0732">Signal</keyword>
<dbReference type="EMBL" id="BAABJM010000001">
    <property type="protein sequence ID" value="GAA5045174.1"/>
    <property type="molecule type" value="Genomic_DNA"/>
</dbReference>
<name>A0ABP9JX15_9NOCA</name>
<sequence length="91" mass="9573">MRTQRPVRTLLGLGFASLLAATTVALGTTTATAVSASAPQSSAQTSPRAVDPYYENCDAARAAGDTPLYRDRGDPGYAEHLDRDRDGIACE</sequence>
<evidence type="ECO:0000256" key="2">
    <source>
        <dbReference type="SAM" id="SignalP"/>
    </source>
</evidence>
<evidence type="ECO:0000259" key="3">
    <source>
        <dbReference type="SMART" id="SM00894"/>
    </source>
</evidence>
<organism evidence="4 5">
    <name type="scientific">Nocardia callitridis</name>
    <dbReference type="NCBI Taxonomy" id="648753"/>
    <lineage>
        <taxon>Bacteria</taxon>
        <taxon>Bacillati</taxon>
        <taxon>Actinomycetota</taxon>
        <taxon>Actinomycetes</taxon>
        <taxon>Mycobacteriales</taxon>
        <taxon>Nocardiaceae</taxon>
        <taxon>Nocardia</taxon>
    </lineage>
</organism>
<feature type="domain" description="Excalibur calcium-binding" evidence="3">
    <location>
        <begin position="53"/>
        <end position="91"/>
    </location>
</feature>
<gene>
    <name evidence="4" type="ORF">GCM10023318_08980</name>
</gene>
<accession>A0ABP9JX15</accession>
<keyword evidence="5" id="KW-1185">Reference proteome</keyword>
<feature type="compositionally biased region" description="Basic and acidic residues" evidence="1">
    <location>
        <begin position="68"/>
        <end position="91"/>
    </location>
</feature>
<dbReference type="InterPro" id="IPR008613">
    <property type="entry name" value="Excalibur_Ca-bd_domain"/>
</dbReference>
<proteinExistence type="predicted"/>
<comment type="caution">
    <text evidence="4">The sequence shown here is derived from an EMBL/GenBank/DDBJ whole genome shotgun (WGS) entry which is preliminary data.</text>
</comment>
<protein>
    <recommendedName>
        <fullName evidence="3">Excalibur calcium-binding domain-containing protein</fullName>
    </recommendedName>
</protein>
<dbReference type="Proteomes" id="UP001500603">
    <property type="component" value="Unassembled WGS sequence"/>
</dbReference>
<evidence type="ECO:0000256" key="1">
    <source>
        <dbReference type="SAM" id="MobiDB-lite"/>
    </source>
</evidence>
<reference evidence="5" key="1">
    <citation type="journal article" date="2019" name="Int. J. Syst. Evol. Microbiol.">
        <title>The Global Catalogue of Microorganisms (GCM) 10K type strain sequencing project: providing services to taxonomists for standard genome sequencing and annotation.</title>
        <authorList>
            <consortium name="The Broad Institute Genomics Platform"/>
            <consortium name="The Broad Institute Genome Sequencing Center for Infectious Disease"/>
            <person name="Wu L."/>
            <person name="Ma J."/>
        </authorList>
    </citation>
    <scope>NUCLEOTIDE SEQUENCE [LARGE SCALE GENOMIC DNA]</scope>
    <source>
        <strain evidence="5">JCM 18298</strain>
    </source>
</reference>